<name>A0AB39UYQ3_9GAMM</name>
<dbReference type="Gene3D" id="3.40.50.300">
    <property type="entry name" value="P-loop containing nucleotide triphosphate hydrolases"/>
    <property type="match status" value="1"/>
</dbReference>
<dbReference type="SUPFAM" id="SSF52540">
    <property type="entry name" value="P-loop containing nucleoside triphosphate hydrolases"/>
    <property type="match status" value="1"/>
</dbReference>
<organism evidence="1">
    <name type="scientific">Thermohahella caldifontis</name>
    <dbReference type="NCBI Taxonomy" id="3142973"/>
    <lineage>
        <taxon>Bacteria</taxon>
        <taxon>Pseudomonadati</taxon>
        <taxon>Pseudomonadota</taxon>
        <taxon>Gammaproteobacteria</taxon>
        <taxon>Oceanospirillales</taxon>
        <taxon>Hahellaceae</taxon>
        <taxon>Thermohahella</taxon>
    </lineage>
</organism>
<dbReference type="InterPro" id="IPR017166">
    <property type="entry name" value="UCP037290"/>
</dbReference>
<dbReference type="AlphaFoldDB" id="A0AB39UYQ3"/>
<protein>
    <submittedName>
        <fullName evidence="1">Translesion DNA synthesis-associated protein ImuA</fullName>
    </submittedName>
</protein>
<dbReference type="EMBL" id="CP154858">
    <property type="protein sequence ID" value="XDT73158.1"/>
    <property type="molecule type" value="Genomic_DNA"/>
</dbReference>
<dbReference type="RefSeq" id="WP_369602152.1">
    <property type="nucleotide sequence ID" value="NZ_CP154858.1"/>
</dbReference>
<sequence>MRADLSFLMARHPVWYARHSHSPRSGISTGWPALDAHLVWRGWPEQGLIEVASEPGHGEVSLFVPAFRRLESGSPGISLWVTPPFRPFSPALQQAGLDLARQWVLPEARSADALWVVEQGLRSGLCTLILAWLPGLDGTGLRRLQLAAEQGHALTILFRPEQHLAQPSPAQLRLIVRRREGRLRIQVTRQRGGLPFEVTLEENHATR</sequence>
<evidence type="ECO:0000313" key="1">
    <source>
        <dbReference type="EMBL" id="XDT73158.1"/>
    </source>
</evidence>
<gene>
    <name evidence="1" type="primary">imuA</name>
    <name evidence="1" type="ORF">AAIA72_04030</name>
</gene>
<dbReference type="InterPro" id="IPR047610">
    <property type="entry name" value="ImuA_translesion"/>
</dbReference>
<proteinExistence type="predicted"/>
<dbReference type="InterPro" id="IPR027417">
    <property type="entry name" value="P-loop_NTPase"/>
</dbReference>
<dbReference type="KEGG" id="tcd:AAIA72_04030"/>
<accession>A0AB39UYQ3</accession>
<dbReference type="NCBIfam" id="NF033429">
    <property type="entry name" value="ImuA_translesion"/>
    <property type="match status" value="1"/>
</dbReference>
<dbReference type="PIRSF" id="PIRSF037290">
    <property type="entry name" value="UCP037290"/>
    <property type="match status" value="1"/>
</dbReference>
<reference evidence="1" key="1">
    <citation type="submission" date="2024-05" db="EMBL/GenBank/DDBJ databases">
        <title>Genome sequencing of novel strain.</title>
        <authorList>
            <person name="Ganbat D."/>
            <person name="Ganbat S."/>
            <person name="Lee S.-J."/>
        </authorList>
    </citation>
    <scope>NUCLEOTIDE SEQUENCE</scope>
    <source>
        <strain evidence="1">SMD15-11</strain>
    </source>
</reference>